<feature type="domain" description="Heterokaryon incompatibility" evidence="1">
    <location>
        <begin position="216"/>
        <end position="367"/>
    </location>
</feature>
<keyword evidence="3" id="KW-1185">Reference proteome</keyword>
<gene>
    <name evidence="2" type="ORF">VP1G_10999</name>
</gene>
<dbReference type="PANTHER" id="PTHR33112:SF16">
    <property type="entry name" value="HETEROKARYON INCOMPATIBILITY DOMAIN-CONTAINING PROTEIN"/>
    <property type="match status" value="1"/>
</dbReference>
<dbReference type="InterPro" id="IPR010730">
    <property type="entry name" value="HET"/>
</dbReference>
<dbReference type="PANTHER" id="PTHR33112">
    <property type="entry name" value="DOMAIN PROTEIN, PUTATIVE-RELATED"/>
    <property type="match status" value="1"/>
</dbReference>
<dbReference type="EMBL" id="KN714721">
    <property type="protein sequence ID" value="KUI58934.1"/>
    <property type="molecule type" value="Genomic_DNA"/>
</dbReference>
<evidence type="ECO:0000313" key="3">
    <source>
        <dbReference type="Proteomes" id="UP000078576"/>
    </source>
</evidence>
<sequence>MVGDGTIGKPMRLLPRRVPYISTTKTLEGVEEESAKLGRIVQKKESRIVDRTYFDFLDYAEASKRLPPYLDINECYDDEDSALLAITSACGDGTTVLIDRSGPTRWLDVKVLSRAYGHLTGNCLQIQTDQEVTHGSTALTPADSGHKTISDYVNISRSLMDETLLRRIRTWMAMCSTDHDICRHNINDQELPTRVIKICGPKEVRLMESRGRKKPYSCLSYCWGSGADENKVLTKARLGQYTHAIPWRALPNAVAGAIELVRQLGFRFIWVDAFCIIQDDPDDWISEAGNMTEVYGNSSLTVTNPQSDRASHDFTKRQVQACSMSVKVSGSNLGRESTTMLVPRLDCNSMFARETSPWMRRGWTFQEWLLSPRVLHCGDMVVWDCFEAAQYEDRANDRNDLYACWDFVPYVQSALAKRVFGRLRRLQIPRLEASVECCTRFARLNQLWSELVEEFTSRQFTLPKDKLPALAGFALQYMKDDFAAELGPEYLAGIWRFKSETRNDTGYYRPDFPAGLLWRRKRGSPYMNEPPSYRAPSWSWAALDGPISFLRAFRSSGEKLCLEVHEASCEYYPSGSLSSVTAGRIVAVGPS</sequence>
<proteinExistence type="predicted"/>
<dbReference type="STRING" id="694573.A0A194V4U6"/>
<accession>A0A194V4U6</accession>
<dbReference type="Pfam" id="PF06985">
    <property type="entry name" value="HET"/>
    <property type="match status" value="1"/>
</dbReference>
<dbReference type="Proteomes" id="UP000078576">
    <property type="component" value="Unassembled WGS sequence"/>
</dbReference>
<dbReference type="OrthoDB" id="5125733at2759"/>
<reference evidence="3" key="1">
    <citation type="submission" date="2014-12" db="EMBL/GenBank/DDBJ databases">
        <title>Genome Sequence of Valsa Canker Pathogens Uncovers a Specific Adaption of Colonization on Woody Bark.</title>
        <authorList>
            <person name="Yin Z."/>
            <person name="Liu H."/>
            <person name="Gao X."/>
            <person name="Li Z."/>
            <person name="Song N."/>
            <person name="Ke X."/>
            <person name="Dai Q."/>
            <person name="Wu Y."/>
            <person name="Sun Y."/>
            <person name="Xu J.-R."/>
            <person name="Kang Z.K."/>
            <person name="Wang L."/>
            <person name="Huang L."/>
        </authorList>
    </citation>
    <scope>NUCLEOTIDE SEQUENCE [LARGE SCALE GENOMIC DNA]</scope>
    <source>
        <strain evidence="3">SXYL134</strain>
    </source>
</reference>
<dbReference type="AlphaFoldDB" id="A0A194V4U6"/>
<evidence type="ECO:0000259" key="1">
    <source>
        <dbReference type="Pfam" id="PF06985"/>
    </source>
</evidence>
<evidence type="ECO:0000313" key="2">
    <source>
        <dbReference type="EMBL" id="KUI58934.1"/>
    </source>
</evidence>
<organism evidence="2 3">
    <name type="scientific">Cytospora mali</name>
    <name type="common">Apple Valsa canker fungus</name>
    <name type="synonym">Valsa mali</name>
    <dbReference type="NCBI Taxonomy" id="578113"/>
    <lineage>
        <taxon>Eukaryota</taxon>
        <taxon>Fungi</taxon>
        <taxon>Dikarya</taxon>
        <taxon>Ascomycota</taxon>
        <taxon>Pezizomycotina</taxon>
        <taxon>Sordariomycetes</taxon>
        <taxon>Sordariomycetidae</taxon>
        <taxon>Diaporthales</taxon>
        <taxon>Cytosporaceae</taxon>
        <taxon>Cytospora</taxon>
    </lineage>
</organism>
<protein>
    <recommendedName>
        <fullName evidence="1">Heterokaryon incompatibility domain-containing protein</fullName>
    </recommendedName>
</protein>
<name>A0A194V4U6_CYTMA</name>